<feature type="transmembrane region" description="Helical" evidence="1">
    <location>
        <begin position="49"/>
        <end position="73"/>
    </location>
</feature>
<evidence type="ECO:0000313" key="3">
    <source>
        <dbReference type="Proteomes" id="UP000076962"/>
    </source>
</evidence>
<dbReference type="Proteomes" id="UP000076962">
    <property type="component" value="Unassembled WGS sequence"/>
</dbReference>
<feature type="transmembrane region" description="Helical" evidence="1">
    <location>
        <begin position="94"/>
        <end position="114"/>
    </location>
</feature>
<protein>
    <submittedName>
        <fullName evidence="2">ABC lysophospholipase exporter, fused innermembrane subunits, FtsX</fullName>
    </submittedName>
</protein>
<organism evidence="2 3">
    <name type="scientific">Candidatus Thiomargarita nelsonii</name>
    <dbReference type="NCBI Taxonomy" id="1003181"/>
    <lineage>
        <taxon>Bacteria</taxon>
        <taxon>Pseudomonadati</taxon>
        <taxon>Pseudomonadota</taxon>
        <taxon>Gammaproteobacteria</taxon>
        <taxon>Thiotrichales</taxon>
        <taxon>Thiotrichaceae</taxon>
        <taxon>Thiomargarita</taxon>
    </lineage>
</organism>
<feature type="non-terminal residue" evidence="2">
    <location>
        <position position="1"/>
    </location>
</feature>
<keyword evidence="1" id="KW-0812">Transmembrane</keyword>
<accession>A0A176S498</accession>
<reference evidence="2 3" key="1">
    <citation type="submission" date="2016-05" db="EMBL/GenBank/DDBJ databases">
        <title>Single-cell genome of chain-forming Candidatus Thiomargarita nelsonii and comparison to other large sulfur-oxidizing bacteria.</title>
        <authorList>
            <person name="Winkel M."/>
            <person name="Salman V."/>
            <person name="Woyke T."/>
            <person name="Schulz-Vogt H."/>
            <person name="Richter M."/>
            <person name="Flood B."/>
            <person name="Bailey J."/>
            <person name="Amann R."/>
            <person name="Mussmann M."/>
        </authorList>
    </citation>
    <scope>NUCLEOTIDE SEQUENCE [LARGE SCALE GENOMIC DNA]</scope>
    <source>
        <strain evidence="2 3">THI036</strain>
    </source>
</reference>
<dbReference type="PANTHER" id="PTHR30287">
    <property type="entry name" value="MEMBRANE COMPONENT OF PREDICTED ABC SUPERFAMILY METABOLITE UPTAKE TRANSPORTER"/>
    <property type="match status" value="1"/>
</dbReference>
<dbReference type="AlphaFoldDB" id="A0A176S498"/>
<feature type="transmembrane region" description="Helical" evidence="1">
    <location>
        <begin position="174"/>
        <end position="192"/>
    </location>
</feature>
<feature type="transmembrane region" description="Helical" evidence="1">
    <location>
        <begin position="7"/>
        <end position="29"/>
    </location>
</feature>
<name>A0A176S498_9GAMM</name>
<gene>
    <name evidence="2" type="ORF">THIOM_001235</name>
</gene>
<evidence type="ECO:0000256" key="1">
    <source>
        <dbReference type="SAM" id="Phobius"/>
    </source>
</evidence>
<keyword evidence="1" id="KW-1133">Transmembrane helix</keyword>
<dbReference type="InterPro" id="IPR038766">
    <property type="entry name" value="Membrane_comp_ABC_pdt"/>
</dbReference>
<evidence type="ECO:0000313" key="2">
    <source>
        <dbReference type="EMBL" id="OAD22942.1"/>
    </source>
</evidence>
<proteinExistence type="predicted"/>
<comment type="caution">
    <text evidence="2">The sequence shown here is derived from an EMBL/GenBank/DDBJ whole genome shotgun (WGS) entry which is preliminary data.</text>
</comment>
<feature type="non-terminal residue" evidence="2">
    <location>
        <position position="397"/>
    </location>
</feature>
<feature type="transmembrane region" description="Helical" evidence="1">
    <location>
        <begin position="120"/>
        <end position="142"/>
    </location>
</feature>
<dbReference type="GO" id="GO:0005886">
    <property type="term" value="C:plasma membrane"/>
    <property type="evidence" value="ECO:0007669"/>
    <property type="project" value="TreeGrafter"/>
</dbReference>
<sequence>LILRIYLLRILGLGLLASTLGCGLGWLAQQGLAALLAGYFFNMALPPPSFMPILAGFATGLITLLGFALPPILRIHTVSPLRVLRHDLGATPPTVWQMVGVASLAMALLMFWQAGETKLALFMIGGTFLSLLVLTGAAYVLVQSLRIFRQQGGVTWRFGLANLGRRANATTTQLSAFGLGIMALLLLAVVRVDLLETWQDSLPEGVPNHFIINIQEKDAPALEAKLSDAVSSGMYPMAVGRFIAINDQAVLAENYSSNSAKRFAQRTFNLSSAMHLPADNRIVAGRFWENGDKGQLSVEAGFAKEMGINLGDILHFRIASEDVSAKVTSLRSVQWDSFQVNFFILASPDVMQDLAKTFVTSFYLPPQSDLIISMVREFPSITVINVEALLVQVRKIM</sequence>
<keyword evidence="3" id="KW-1185">Reference proteome</keyword>
<keyword evidence="1" id="KW-0472">Membrane</keyword>
<dbReference type="PANTHER" id="PTHR30287:SF1">
    <property type="entry name" value="INNER MEMBRANE PROTEIN"/>
    <property type="match status" value="1"/>
</dbReference>
<dbReference type="EMBL" id="LUTY01000645">
    <property type="protein sequence ID" value="OAD22942.1"/>
    <property type="molecule type" value="Genomic_DNA"/>
</dbReference>